<gene>
    <name evidence="1" type="ORF">AVEN_269040_1</name>
</gene>
<dbReference type="AlphaFoldDB" id="A0A4Y2W7V2"/>
<reference evidence="1 2" key="1">
    <citation type="journal article" date="2019" name="Sci. Rep.">
        <title>Orb-weaving spider Araneus ventricosus genome elucidates the spidroin gene catalogue.</title>
        <authorList>
            <person name="Kono N."/>
            <person name="Nakamura H."/>
            <person name="Ohtoshi R."/>
            <person name="Moran D.A.P."/>
            <person name="Shinohara A."/>
            <person name="Yoshida Y."/>
            <person name="Fujiwara M."/>
            <person name="Mori M."/>
            <person name="Tomita M."/>
            <person name="Arakawa K."/>
        </authorList>
    </citation>
    <scope>NUCLEOTIDE SEQUENCE [LARGE SCALE GENOMIC DNA]</scope>
</reference>
<comment type="caution">
    <text evidence="1">The sequence shown here is derived from an EMBL/GenBank/DDBJ whole genome shotgun (WGS) entry which is preliminary data.</text>
</comment>
<organism evidence="1 2">
    <name type="scientific">Araneus ventricosus</name>
    <name type="common">Orbweaver spider</name>
    <name type="synonym">Epeira ventricosa</name>
    <dbReference type="NCBI Taxonomy" id="182803"/>
    <lineage>
        <taxon>Eukaryota</taxon>
        <taxon>Metazoa</taxon>
        <taxon>Ecdysozoa</taxon>
        <taxon>Arthropoda</taxon>
        <taxon>Chelicerata</taxon>
        <taxon>Arachnida</taxon>
        <taxon>Araneae</taxon>
        <taxon>Araneomorphae</taxon>
        <taxon>Entelegynae</taxon>
        <taxon>Araneoidea</taxon>
        <taxon>Araneidae</taxon>
        <taxon>Araneus</taxon>
    </lineage>
</organism>
<sequence>MRVPSETVYPEQVPPAHRFFGVSMSVHIIRIAADQQSVQLNSAARVIVSTAHYVRQRLECNILRSTHRARIAVVHARYVRTTYEQRRSTLCFWVTRCPYALCRTTPAVNHSTHRAFEVSMSHAVSD</sequence>
<protein>
    <submittedName>
        <fullName evidence="1">Uncharacterized protein</fullName>
    </submittedName>
</protein>
<dbReference type="Proteomes" id="UP000499080">
    <property type="component" value="Unassembled WGS sequence"/>
</dbReference>
<evidence type="ECO:0000313" key="1">
    <source>
        <dbReference type="EMBL" id="GBO32210.1"/>
    </source>
</evidence>
<evidence type="ECO:0000313" key="2">
    <source>
        <dbReference type="Proteomes" id="UP000499080"/>
    </source>
</evidence>
<proteinExistence type="predicted"/>
<keyword evidence="2" id="KW-1185">Reference proteome</keyword>
<accession>A0A4Y2W7V2</accession>
<name>A0A4Y2W7V2_ARAVE</name>
<dbReference type="EMBL" id="BGPR01055660">
    <property type="protein sequence ID" value="GBO32210.1"/>
    <property type="molecule type" value="Genomic_DNA"/>
</dbReference>